<comment type="catalytic activity">
    <reaction evidence="12">
        <text>2 a Fe(II)-siderophore + NADP(+) + H(+) = 2 a Fe(III)-siderophore + NADPH</text>
        <dbReference type="Rhea" id="RHEA:28795"/>
        <dbReference type="Rhea" id="RHEA-COMP:11342"/>
        <dbReference type="Rhea" id="RHEA-COMP:11344"/>
        <dbReference type="ChEBI" id="CHEBI:15378"/>
        <dbReference type="ChEBI" id="CHEBI:29033"/>
        <dbReference type="ChEBI" id="CHEBI:29034"/>
        <dbReference type="ChEBI" id="CHEBI:57783"/>
        <dbReference type="ChEBI" id="CHEBI:58349"/>
        <dbReference type="EC" id="1.16.1.9"/>
    </reaction>
</comment>
<evidence type="ECO:0000256" key="11">
    <source>
        <dbReference type="ARBA" id="ARBA00023136"/>
    </source>
</evidence>
<feature type="transmembrane region" description="Helical" evidence="14">
    <location>
        <begin position="268"/>
        <end position="286"/>
    </location>
</feature>
<dbReference type="OrthoDB" id="10006946at2759"/>
<evidence type="ECO:0000256" key="10">
    <source>
        <dbReference type="ARBA" id="ARBA00023065"/>
    </source>
</evidence>
<organism evidence="16 17">
    <name type="scientific">Peltaster fructicola</name>
    <dbReference type="NCBI Taxonomy" id="286661"/>
    <lineage>
        <taxon>Eukaryota</taxon>
        <taxon>Fungi</taxon>
        <taxon>Dikarya</taxon>
        <taxon>Ascomycota</taxon>
        <taxon>Pezizomycotina</taxon>
        <taxon>Dothideomycetes</taxon>
        <taxon>Dothideomycetes incertae sedis</taxon>
        <taxon>Peltaster</taxon>
    </lineage>
</organism>
<keyword evidence="17" id="KW-1185">Reference proteome</keyword>
<dbReference type="Gene3D" id="2.40.30.10">
    <property type="entry name" value="Translation factors"/>
    <property type="match status" value="1"/>
</dbReference>
<dbReference type="InterPro" id="IPR051410">
    <property type="entry name" value="Ferric/Cupric_Reductase"/>
</dbReference>
<evidence type="ECO:0000313" key="16">
    <source>
        <dbReference type="EMBL" id="QIW95642.1"/>
    </source>
</evidence>
<dbReference type="GO" id="GO:0052851">
    <property type="term" value="F:ferric-chelate reductase (NADPH) activity"/>
    <property type="evidence" value="ECO:0007669"/>
    <property type="project" value="UniProtKB-EC"/>
</dbReference>
<dbReference type="InterPro" id="IPR013112">
    <property type="entry name" value="FAD-bd_8"/>
</dbReference>
<keyword evidence="6 14" id="KW-0812">Transmembrane</keyword>
<keyword evidence="4" id="KW-0813">Transport</keyword>
<evidence type="ECO:0000256" key="6">
    <source>
        <dbReference type="ARBA" id="ARBA00022692"/>
    </source>
</evidence>
<evidence type="ECO:0000256" key="5">
    <source>
        <dbReference type="ARBA" id="ARBA00022475"/>
    </source>
</evidence>
<comment type="subcellular location">
    <subcellularLocation>
        <location evidence="1">Cell membrane</location>
        <topology evidence="1">Multi-pass membrane protein</topology>
    </subcellularLocation>
</comment>
<gene>
    <name evidence="16" type="ORF">AMS68_001160</name>
</gene>
<proteinExistence type="inferred from homology"/>
<evidence type="ECO:0000259" key="15">
    <source>
        <dbReference type="PROSITE" id="PS51384"/>
    </source>
</evidence>
<dbReference type="SUPFAM" id="SSF52343">
    <property type="entry name" value="Ferredoxin reductase-like, C-terminal NADP-linked domain"/>
    <property type="match status" value="1"/>
</dbReference>
<dbReference type="InterPro" id="IPR013121">
    <property type="entry name" value="Fe_red_NAD-bd_6"/>
</dbReference>
<sequence length="582" mass="64929">MVKMSYKFIFEMTDAEKQDRRRLLDQYGSIAQLSVVFPLLALQGFFLITWLQARSRRQRIDAEPSSPVRKSLHRHGNLLGSTSTMFRQVSWWCGDGVSVFGLELGTKGEVCAAAVWTSWLLLLSFLQTGDDYLHLTKRFGIVAASQLPFHYLLAVKSPYSPLQWLTQASHETLNAVHQILGRIVTLLMYLHVILYLNFYVRFNLLATKLQEAYVICGVAAIISFTIIGTSSLVAVRRWSYRIFLAIHITLSIAILPLLYFHVQHLRVYIYETVAVLILNVGLRTLATRSYSTAKVSVIPGTQLIDISVEVSSKDAAARWLPGQHAYVSLPEQGIKSALAKNPFTLSSVPAIDGILRFVARIQSGNTAALAKAASSGKQVHRLLVEGPYGVVSHSDRLLSYDRVLLIAGGIGATFIMPLYRQLLADLSPSKGSYRRQKISAVWVARSPADVAWALPKDDRAGFLERLRIHITRSEESGLLQDAEPELYGKPALESEDQGIEMEERSNLLSKEEPATDRTELPLYAGRPAISHLVKQVFSTSADERVAIVVCGPRALGQAVRKEVSHYVYAGRTVWFWDESFAL</sequence>
<evidence type="ECO:0000313" key="17">
    <source>
        <dbReference type="Proteomes" id="UP000503462"/>
    </source>
</evidence>
<dbReference type="Gene3D" id="3.40.50.80">
    <property type="entry name" value="Nucleotide-binding domain of ferredoxin-NADP reductase (FNR) module"/>
    <property type="match status" value="1"/>
</dbReference>
<dbReference type="SFLD" id="SFLDG01168">
    <property type="entry name" value="Ferric_reductase_subgroup_(FRE"/>
    <property type="match status" value="1"/>
</dbReference>
<evidence type="ECO:0000256" key="9">
    <source>
        <dbReference type="ARBA" id="ARBA00023002"/>
    </source>
</evidence>
<feature type="transmembrane region" description="Helical" evidence="14">
    <location>
        <begin position="242"/>
        <end position="262"/>
    </location>
</feature>
<dbReference type="Proteomes" id="UP000503462">
    <property type="component" value="Chromosome 1"/>
</dbReference>
<evidence type="ECO:0000256" key="4">
    <source>
        <dbReference type="ARBA" id="ARBA00022448"/>
    </source>
</evidence>
<keyword evidence="9" id="KW-0560">Oxidoreductase</keyword>
<comment type="similarity">
    <text evidence="2">Belongs to the ferric reductase (FRE) family.</text>
</comment>
<feature type="region of interest" description="Disordered" evidence="13">
    <location>
        <begin position="491"/>
        <end position="514"/>
    </location>
</feature>
<feature type="transmembrane region" description="Helical" evidence="14">
    <location>
        <begin position="403"/>
        <end position="419"/>
    </location>
</feature>
<dbReference type="GO" id="GO:0006826">
    <property type="term" value="P:iron ion transport"/>
    <property type="evidence" value="ECO:0007669"/>
    <property type="project" value="UniProtKB-ARBA"/>
</dbReference>
<evidence type="ECO:0000256" key="2">
    <source>
        <dbReference type="ARBA" id="ARBA00006278"/>
    </source>
</evidence>
<dbReference type="SUPFAM" id="SSF63380">
    <property type="entry name" value="Riboflavin synthase domain-like"/>
    <property type="match status" value="1"/>
</dbReference>
<evidence type="ECO:0000256" key="13">
    <source>
        <dbReference type="SAM" id="MobiDB-lite"/>
    </source>
</evidence>
<keyword evidence="7" id="KW-0249">Electron transport</keyword>
<evidence type="ECO:0000256" key="8">
    <source>
        <dbReference type="ARBA" id="ARBA00022989"/>
    </source>
</evidence>
<keyword evidence="11 14" id="KW-0472">Membrane</keyword>
<dbReference type="CDD" id="cd06186">
    <property type="entry name" value="NOX_Duox_like_FAD_NADP"/>
    <property type="match status" value="1"/>
</dbReference>
<feature type="transmembrane region" description="Helical" evidence="14">
    <location>
        <begin position="30"/>
        <end position="51"/>
    </location>
</feature>
<evidence type="ECO:0000256" key="12">
    <source>
        <dbReference type="ARBA" id="ARBA00048483"/>
    </source>
</evidence>
<dbReference type="Pfam" id="PF08022">
    <property type="entry name" value="FAD_binding_8"/>
    <property type="match status" value="1"/>
</dbReference>
<keyword evidence="5" id="KW-1003">Cell membrane</keyword>
<feature type="domain" description="FAD-binding FR-type" evidence="15">
    <location>
        <begin position="282"/>
        <end position="394"/>
    </location>
</feature>
<keyword evidence="10" id="KW-0406">Ion transport</keyword>
<dbReference type="InterPro" id="IPR017938">
    <property type="entry name" value="Riboflavin_synthase-like_b-brl"/>
</dbReference>
<dbReference type="GO" id="GO:0005886">
    <property type="term" value="C:plasma membrane"/>
    <property type="evidence" value="ECO:0007669"/>
    <property type="project" value="UniProtKB-SubCell"/>
</dbReference>
<evidence type="ECO:0000256" key="3">
    <source>
        <dbReference type="ARBA" id="ARBA00012668"/>
    </source>
</evidence>
<evidence type="ECO:0000256" key="1">
    <source>
        <dbReference type="ARBA" id="ARBA00004651"/>
    </source>
</evidence>
<protein>
    <recommendedName>
        <fullName evidence="3">ferric-chelate reductase (NADPH)</fullName>
        <ecNumber evidence="3">1.16.1.9</ecNumber>
    </recommendedName>
</protein>
<keyword evidence="8 14" id="KW-1133">Transmembrane helix</keyword>
<dbReference type="Pfam" id="PF08030">
    <property type="entry name" value="NAD_binding_6"/>
    <property type="match status" value="1"/>
</dbReference>
<dbReference type="PANTHER" id="PTHR32361">
    <property type="entry name" value="FERRIC/CUPRIC REDUCTASE TRANSMEMBRANE COMPONENT"/>
    <property type="match status" value="1"/>
</dbReference>
<dbReference type="GO" id="GO:0006879">
    <property type="term" value="P:intracellular iron ion homeostasis"/>
    <property type="evidence" value="ECO:0007669"/>
    <property type="project" value="TreeGrafter"/>
</dbReference>
<dbReference type="InterPro" id="IPR039261">
    <property type="entry name" value="FNR_nucleotide-bd"/>
</dbReference>
<accession>A0A6H0XLP9</accession>
<reference evidence="16 17" key="1">
    <citation type="journal article" date="2016" name="Sci. Rep.">
        <title>Peltaster fructicola genome reveals evolution from an invasive phytopathogen to an ectophytic parasite.</title>
        <authorList>
            <person name="Xu C."/>
            <person name="Chen H."/>
            <person name="Gleason M.L."/>
            <person name="Xu J.R."/>
            <person name="Liu H."/>
            <person name="Zhang R."/>
            <person name="Sun G."/>
        </authorList>
    </citation>
    <scope>NUCLEOTIDE SEQUENCE [LARGE SCALE GENOMIC DNA]</scope>
    <source>
        <strain evidence="16 17">LNHT1506</strain>
    </source>
</reference>
<name>A0A6H0XLP9_9PEZI</name>
<dbReference type="PANTHER" id="PTHR32361:SF28">
    <property type="entry name" value="FRP1P"/>
    <property type="match status" value="1"/>
</dbReference>
<feature type="transmembrane region" description="Helical" evidence="14">
    <location>
        <begin position="179"/>
        <end position="200"/>
    </location>
</feature>
<dbReference type="InterPro" id="IPR017927">
    <property type="entry name" value="FAD-bd_FR_type"/>
</dbReference>
<feature type="transmembrane region" description="Helical" evidence="14">
    <location>
        <begin position="212"/>
        <end position="235"/>
    </location>
</feature>
<dbReference type="SFLD" id="SFLDS00052">
    <property type="entry name" value="Ferric_Reductase_Domain"/>
    <property type="match status" value="1"/>
</dbReference>
<dbReference type="GO" id="GO:0015677">
    <property type="term" value="P:copper ion import"/>
    <property type="evidence" value="ECO:0007669"/>
    <property type="project" value="TreeGrafter"/>
</dbReference>
<evidence type="ECO:0000256" key="7">
    <source>
        <dbReference type="ARBA" id="ARBA00022982"/>
    </source>
</evidence>
<evidence type="ECO:0000256" key="14">
    <source>
        <dbReference type="SAM" id="Phobius"/>
    </source>
</evidence>
<dbReference type="AlphaFoldDB" id="A0A6H0XLP9"/>
<dbReference type="Pfam" id="PF01794">
    <property type="entry name" value="Ferric_reduct"/>
    <property type="match status" value="1"/>
</dbReference>
<dbReference type="PROSITE" id="PS51384">
    <property type="entry name" value="FAD_FR"/>
    <property type="match status" value="1"/>
</dbReference>
<feature type="compositionally biased region" description="Basic and acidic residues" evidence="13">
    <location>
        <begin position="501"/>
        <end position="514"/>
    </location>
</feature>
<dbReference type="EMBL" id="CP051139">
    <property type="protein sequence ID" value="QIW95642.1"/>
    <property type="molecule type" value="Genomic_DNA"/>
</dbReference>
<dbReference type="EC" id="1.16.1.9" evidence="3"/>
<dbReference type="InterPro" id="IPR013130">
    <property type="entry name" value="Fe3_Rdtase_TM_dom"/>
</dbReference>